<gene>
    <name evidence="1" type="ORF">UFOPK3204_00938</name>
</gene>
<reference evidence="1" key="1">
    <citation type="submission" date="2020-05" db="EMBL/GenBank/DDBJ databases">
        <authorList>
            <person name="Chiriac C."/>
            <person name="Salcher M."/>
            <person name="Ghai R."/>
            <person name="Kavagutti S V."/>
        </authorList>
    </citation>
    <scope>NUCLEOTIDE SEQUENCE</scope>
</reference>
<evidence type="ECO:0000313" key="1">
    <source>
        <dbReference type="EMBL" id="CAB4831092.1"/>
    </source>
</evidence>
<proteinExistence type="predicted"/>
<protein>
    <submittedName>
        <fullName evidence="1">Unannotated protein</fullName>
    </submittedName>
</protein>
<sequence length="200" mass="22085">MARPRLEAEALLSVLPAAFTRHQALDAGMSAALLERLTAEETLERFAHGLYVNQRDALIDLDLAQARLRSPRVTICLTSALARHGLVDEIPARHDLAVPRGAHLPTLSAGVWWHKYDPATFEIGRQQEYLGRGLDIGIYSAERSIVDAFNPRLGLPREQAIEALRAWLHLKSSQPSSLLGIATQWPHARSGLVSVLQVLL</sequence>
<organism evidence="1">
    <name type="scientific">freshwater metagenome</name>
    <dbReference type="NCBI Taxonomy" id="449393"/>
    <lineage>
        <taxon>unclassified sequences</taxon>
        <taxon>metagenomes</taxon>
        <taxon>ecological metagenomes</taxon>
    </lineage>
</organism>
<name>A0A6J7AE16_9ZZZZ</name>
<dbReference type="AlphaFoldDB" id="A0A6J7AE16"/>
<dbReference type="EMBL" id="CAFABK010000036">
    <property type="protein sequence ID" value="CAB4831092.1"/>
    <property type="molecule type" value="Genomic_DNA"/>
</dbReference>
<accession>A0A6J7AE16</accession>